<name>A0A4U9YQR6_9STRE</name>
<dbReference type="InterPro" id="IPR027624">
    <property type="entry name" value="TOMM_cyclo_SagD"/>
</dbReference>
<dbReference type="PANTHER" id="PTHR37809">
    <property type="entry name" value="RIBOSOMAL PROTEIN S12 METHYLTHIOTRANSFERASE ACCESSORY FACTOR YCAO"/>
    <property type="match status" value="1"/>
</dbReference>
<organism evidence="2 3">
    <name type="scientific">Streptococcus pseudoporcinus</name>
    <dbReference type="NCBI Taxonomy" id="361101"/>
    <lineage>
        <taxon>Bacteria</taxon>
        <taxon>Bacillati</taxon>
        <taxon>Bacillota</taxon>
        <taxon>Bacilli</taxon>
        <taxon>Lactobacillales</taxon>
        <taxon>Streptococcaceae</taxon>
        <taxon>Streptococcus</taxon>
    </lineage>
</organism>
<protein>
    <submittedName>
        <fullName evidence="2">YcaO-like family protein</fullName>
    </submittedName>
</protein>
<dbReference type="InterPro" id="IPR003776">
    <property type="entry name" value="YcaO-like_dom"/>
</dbReference>
<dbReference type="RefSeq" id="WP_138068659.1">
    <property type="nucleotide sequence ID" value="NZ_LR594035.1"/>
</dbReference>
<gene>
    <name evidence="2" type="ORF">NCTC5385_01472</name>
</gene>
<proteinExistence type="predicted"/>
<dbReference type="Pfam" id="PF02624">
    <property type="entry name" value="YcaO"/>
    <property type="match status" value="1"/>
</dbReference>
<dbReference type="PROSITE" id="PS51664">
    <property type="entry name" value="YCAO"/>
    <property type="match status" value="1"/>
</dbReference>
<dbReference type="EMBL" id="LR594035">
    <property type="protein sequence ID" value="VTS29940.1"/>
    <property type="molecule type" value="Genomic_DNA"/>
</dbReference>
<accession>A0A4U9YQR6</accession>
<dbReference type="Gene3D" id="3.30.1330.230">
    <property type="match status" value="1"/>
</dbReference>
<dbReference type="PANTHER" id="PTHR37809:SF1">
    <property type="entry name" value="RIBOSOMAL PROTEIN S12 METHYLTHIOTRANSFERASE ACCESSORY FACTOR YCAO"/>
    <property type="match status" value="1"/>
</dbReference>
<feature type="domain" description="YcaO" evidence="1">
    <location>
        <begin position="214"/>
        <end position="607"/>
    </location>
</feature>
<dbReference type="AlphaFoldDB" id="A0A4U9YQR6"/>
<evidence type="ECO:0000259" key="1">
    <source>
        <dbReference type="PROSITE" id="PS51664"/>
    </source>
</evidence>
<dbReference type="Gene3D" id="3.30.40.250">
    <property type="match status" value="1"/>
</dbReference>
<dbReference type="Gene3D" id="3.30.160.660">
    <property type="match status" value="1"/>
</dbReference>
<evidence type="ECO:0000313" key="3">
    <source>
        <dbReference type="Proteomes" id="UP000304914"/>
    </source>
</evidence>
<dbReference type="Proteomes" id="UP000304914">
    <property type="component" value="Chromosome"/>
</dbReference>
<evidence type="ECO:0000313" key="2">
    <source>
        <dbReference type="EMBL" id="VTS29940.1"/>
    </source>
</evidence>
<dbReference type="NCBIfam" id="TIGR03604">
    <property type="entry name" value="TOMM_cyclo_SagD"/>
    <property type="match status" value="1"/>
</dbReference>
<sequence length="607" mass="70960">MIERNVKNESIFLKQDSEYNSLAENVIIDYFDKILISYIDPTSENNKGCGFCLLERFINTRKDRSFVKNPNLNDNYKMDSPFENLAYLLIENLKRDKKLVDKYKRRKYYVIDKNNYSISSGYFNPIPGCEVCGCLPDDSRELILQMGKEMIENIYSKNKIPYRATDKKNIFDKLEKLVLNKDVGIVTTLMDSLDGPFPTSVAILPVENGKDESGVGRTDDIADSRAVALFEAIERYAGFMPRGKNTKIIDSYNNLKNNFDDEVIDIKKIILHEDSLSNDSEYKNDFFRFNYKLEHHWVYGYDLSRKRPILLPETLAYYGMRLKDKSYVKESFVYEISNGCAVGSSLIESSYYGLMEVIERDAFLTSWYMNRKIKKIILDEDFMSSNHIVKKEIVKFCEFYKEFYIDIYDITSDTKVPVILVTVTRKNVNKTKLNFMCAAAADVDIFIAIEKALHEVSSIFLGFEEKFEKDYNEIIEKGENLTKVVDMLDHSLIYGYYKNLDKIVFEKQVFEKYYISDLVSDYKKSLNNAYEEILDNLRKIKKDVIVVDQTTEEMKKIGLFCTKTFALGLLPMTFDSKNVRISDERVKDIEYHDNKKLRLRYIPHPFP</sequence>
<reference evidence="2 3" key="1">
    <citation type="submission" date="2019-05" db="EMBL/GenBank/DDBJ databases">
        <authorList>
            <consortium name="Pathogen Informatics"/>
        </authorList>
    </citation>
    <scope>NUCLEOTIDE SEQUENCE [LARGE SCALE GENOMIC DNA]</scope>
    <source>
        <strain evidence="2 3">NCTC5385</strain>
    </source>
</reference>